<dbReference type="InterPro" id="IPR036188">
    <property type="entry name" value="FAD/NAD-bd_sf"/>
</dbReference>
<dbReference type="STRING" id="416450.A0A1V6PTE6"/>
<dbReference type="Proteomes" id="UP000191672">
    <property type="component" value="Unassembled WGS sequence"/>
</dbReference>
<dbReference type="SUPFAM" id="SSF55424">
    <property type="entry name" value="FAD/NAD-linked reductases, dimerisation (C-terminal) domain"/>
    <property type="match status" value="1"/>
</dbReference>
<dbReference type="PRINTS" id="PR00368">
    <property type="entry name" value="FADPNR"/>
</dbReference>
<gene>
    <name evidence="8" type="ORF">PENANT_c044G08476</name>
</gene>
<evidence type="ECO:0000259" key="7">
    <source>
        <dbReference type="PROSITE" id="PS50206"/>
    </source>
</evidence>
<organism evidence="8 9">
    <name type="scientific">Penicillium antarcticum</name>
    <dbReference type="NCBI Taxonomy" id="416450"/>
    <lineage>
        <taxon>Eukaryota</taxon>
        <taxon>Fungi</taxon>
        <taxon>Dikarya</taxon>
        <taxon>Ascomycota</taxon>
        <taxon>Pezizomycotina</taxon>
        <taxon>Eurotiomycetes</taxon>
        <taxon>Eurotiomycetidae</taxon>
        <taxon>Eurotiales</taxon>
        <taxon>Aspergillaceae</taxon>
        <taxon>Penicillium</taxon>
    </lineage>
</organism>
<keyword evidence="6" id="KW-0676">Redox-active center</keyword>
<comment type="similarity">
    <text evidence="2">Belongs to the class-III pyridine nucleotide-disulfide oxidoreductase family.</text>
</comment>
<evidence type="ECO:0000313" key="8">
    <source>
        <dbReference type="EMBL" id="OQD79776.1"/>
    </source>
</evidence>
<keyword evidence="5" id="KW-0560">Oxidoreductase</keyword>
<dbReference type="SUPFAM" id="SSF52821">
    <property type="entry name" value="Rhodanese/Cell cycle control phosphatase"/>
    <property type="match status" value="1"/>
</dbReference>
<dbReference type="EMBL" id="MDYN01000044">
    <property type="protein sequence ID" value="OQD79776.1"/>
    <property type="molecule type" value="Genomic_DNA"/>
</dbReference>
<dbReference type="Pfam" id="PF07992">
    <property type="entry name" value="Pyr_redox_2"/>
    <property type="match status" value="1"/>
</dbReference>
<evidence type="ECO:0000256" key="4">
    <source>
        <dbReference type="ARBA" id="ARBA00022827"/>
    </source>
</evidence>
<dbReference type="GO" id="GO:0016491">
    <property type="term" value="F:oxidoreductase activity"/>
    <property type="evidence" value="ECO:0007669"/>
    <property type="project" value="UniProtKB-KW"/>
</dbReference>
<evidence type="ECO:0000256" key="2">
    <source>
        <dbReference type="ARBA" id="ARBA00009130"/>
    </source>
</evidence>
<dbReference type="Pfam" id="PF02852">
    <property type="entry name" value="Pyr_redox_dim"/>
    <property type="match status" value="1"/>
</dbReference>
<dbReference type="Gene3D" id="3.50.50.60">
    <property type="entry name" value="FAD/NAD(P)-binding domain"/>
    <property type="match status" value="2"/>
</dbReference>
<dbReference type="InterPro" id="IPR004099">
    <property type="entry name" value="Pyr_nucl-diS_OxRdtase_dimer"/>
</dbReference>
<comment type="cofactor">
    <cofactor evidence="1">
        <name>FAD</name>
        <dbReference type="ChEBI" id="CHEBI:57692"/>
    </cofactor>
</comment>
<evidence type="ECO:0000256" key="1">
    <source>
        <dbReference type="ARBA" id="ARBA00001974"/>
    </source>
</evidence>
<keyword evidence="9" id="KW-1185">Reference proteome</keyword>
<evidence type="ECO:0000256" key="5">
    <source>
        <dbReference type="ARBA" id="ARBA00023002"/>
    </source>
</evidence>
<sequence>MPLKVPLRIVIVGGVAGGMSAATRARRLDEDASILVLERGPFVSYANCGVPYALGGIIDSDSTLVLQTEIGLEGRFNIDVRLQSELLNIDRQQYEVNVRDIQRNTIYKLPYDKLILAQGAESFRPPIPGINQPQVFTLQTIPDLQSVRTYIAKNRCKDAAIIGGGFIGLEAAENLQKLGLGVSVIEKSTHVFPPFDDDMAHILHKELESHDVQLHTGAIIKEIKAAGVSSGSIVLSDGQVVPADIIIAAVGVRGRTAIAKNAGLRIGNGGVSVNIFMQTSDPDIYAVGDMIEAENRVSHQPMSLALGGPANRQGRIAADHIFGESTPYRGNVGTFICQVFDLSAAITGFSVCSLKRLGFSPIWVTIHPPDHAGYYPSASPITIRVAFESGTGRLLGAQAVGNKGVDKRIDVLSIALQNNMSIFDLEHVELCYAPPYGSAKDPVNMAGFVGTNLLRGRVKIIHPEGVRSIVRDWQIVDVRSPDEFARGHILSAQNIPINALREQLPCLQRELPVLVYCWVGYRGYLAYRILAQAGFKVVNLDGGFKLVEQGGFKELMVTGGDQVPEFSS</sequence>
<dbReference type="Gene3D" id="3.40.250.10">
    <property type="entry name" value="Rhodanese-like domain"/>
    <property type="match status" value="1"/>
</dbReference>
<dbReference type="PANTHER" id="PTHR43429:SF1">
    <property type="entry name" value="NAD(P)H SULFUR OXIDOREDUCTASE (COA-DEPENDENT)"/>
    <property type="match status" value="1"/>
</dbReference>
<keyword evidence="4" id="KW-0274">FAD</keyword>
<comment type="caution">
    <text evidence="8">The sequence shown here is derived from an EMBL/GenBank/DDBJ whole genome shotgun (WGS) entry which is preliminary data.</text>
</comment>
<dbReference type="InterPro" id="IPR016156">
    <property type="entry name" value="FAD/NAD-linked_Rdtase_dimer_sf"/>
</dbReference>
<proteinExistence type="inferred from homology"/>
<dbReference type="PRINTS" id="PR00411">
    <property type="entry name" value="PNDRDTASEI"/>
</dbReference>
<evidence type="ECO:0000256" key="3">
    <source>
        <dbReference type="ARBA" id="ARBA00022630"/>
    </source>
</evidence>
<dbReference type="InterPro" id="IPR050260">
    <property type="entry name" value="FAD-bd_OxRdtase"/>
</dbReference>
<dbReference type="AlphaFoldDB" id="A0A1V6PTE6"/>
<dbReference type="SUPFAM" id="SSF51905">
    <property type="entry name" value="FAD/NAD(P)-binding domain"/>
    <property type="match status" value="1"/>
</dbReference>
<reference evidence="9" key="1">
    <citation type="journal article" date="2017" name="Nat. Microbiol.">
        <title>Global analysis of biosynthetic gene clusters reveals vast potential of secondary metabolite production in Penicillium species.</title>
        <authorList>
            <person name="Nielsen J.C."/>
            <person name="Grijseels S."/>
            <person name="Prigent S."/>
            <person name="Ji B."/>
            <person name="Dainat J."/>
            <person name="Nielsen K.F."/>
            <person name="Frisvad J.C."/>
            <person name="Workman M."/>
            <person name="Nielsen J."/>
        </authorList>
    </citation>
    <scope>NUCLEOTIDE SEQUENCE [LARGE SCALE GENOMIC DNA]</scope>
    <source>
        <strain evidence="9">IBT 31811</strain>
    </source>
</reference>
<feature type="domain" description="Rhodanese" evidence="7">
    <location>
        <begin position="469"/>
        <end position="555"/>
    </location>
</feature>
<dbReference type="InterPro" id="IPR001763">
    <property type="entry name" value="Rhodanese-like_dom"/>
</dbReference>
<dbReference type="InterPro" id="IPR036873">
    <property type="entry name" value="Rhodanese-like_dom_sf"/>
</dbReference>
<protein>
    <recommendedName>
        <fullName evidence="7">Rhodanese domain-containing protein</fullName>
    </recommendedName>
</protein>
<accession>A0A1V6PTE6</accession>
<dbReference type="SMART" id="SM00450">
    <property type="entry name" value="RHOD"/>
    <property type="match status" value="1"/>
</dbReference>
<dbReference type="PROSITE" id="PS50206">
    <property type="entry name" value="RHODANESE_3"/>
    <property type="match status" value="1"/>
</dbReference>
<name>A0A1V6PTE6_9EURO</name>
<evidence type="ECO:0000256" key="6">
    <source>
        <dbReference type="ARBA" id="ARBA00023284"/>
    </source>
</evidence>
<dbReference type="PANTHER" id="PTHR43429">
    <property type="entry name" value="PYRIDINE NUCLEOTIDE-DISULFIDE OXIDOREDUCTASE DOMAIN-CONTAINING"/>
    <property type="match status" value="1"/>
</dbReference>
<keyword evidence="3" id="KW-0285">Flavoprotein</keyword>
<dbReference type="Pfam" id="PF00581">
    <property type="entry name" value="Rhodanese"/>
    <property type="match status" value="1"/>
</dbReference>
<evidence type="ECO:0000313" key="9">
    <source>
        <dbReference type="Proteomes" id="UP000191672"/>
    </source>
</evidence>
<dbReference type="InterPro" id="IPR023753">
    <property type="entry name" value="FAD/NAD-binding_dom"/>
</dbReference>